<dbReference type="EMBL" id="CAJPDR010000956">
    <property type="protein sequence ID" value="CAF9943274.1"/>
    <property type="molecule type" value="Genomic_DNA"/>
</dbReference>
<sequence length="348" mass="40162">MRRMFGSREKGAHSQDRHAHPSIAGMAFPLRNSRTSAYLRKKGVNRKPPQSSTSKVIITKERELSQQLQQKEAEIFELRARYEGNASKIDHKIQTLLHNQTTMRGALEKTDSDMLELSNGFKGQLDEKDKEIEEIQVNFNRLLHAHESQQRNSNITQRNADAEAEELREKLTTAERELDLCRDDLFRTQPVCRNSDWDIIGAFESLSEQLINWIDNETSAFEEANPDSHVGCFLSNNRDPDVERFLQMYPLAGEYLCRHIVNRYLLENVFGPNIYFWGIPTEYTHMRLSIEHGMEAPKSPRGKEARLSEVLTLMPCLMILDPQTVNIWRAETLSALAATQECTDLREE</sequence>
<feature type="compositionally biased region" description="Basic and acidic residues" evidence="2">
    <location>
        <begin position="1"/>
        <end position="19"/>
    </location>
</feature>
<dbReference type="OrthoDB" id="4755094at2759"/>
<keyword evidence="1" id="KW-0175">Coiled coil</keyword>
<gene>
    <name evidence="3" type="ORF">ALECFALPRED_010977</name>
</gene>
<reference evidence="3" key="1">
    <citation type="submission" date="2021-03" db="EMBL/GenBank/DDBJ databases">
        <authorList>
            <person name="Tagirdzhanova G."/>
        </authorList>
    </citation>
    <scope>NUCLEOTIDE SEQUENCE</scope>
</reference>
<protein>
    <submittedName>
        <fullName evidence="3">Uncharacterized protein</fullName>
    </submittedName>
</protein>
<name>A0A8H3JA87_9LECA</name>
<evidence type="ECO:0000256" key="2">
    <source>
        <dbReference type="SAM" id="MobiDB-lite"/>
    </source>
</evidence>
<proteinExistence type="predicted"/>
<accession>A0A8H3JA87</accession>
<dbReference type="AlphaFoldDB" id="A0A8H3JA87"/>
<evidence type="ECO:0000313" key="4">
    <source>
        <dbReference type="Proteomes" id="UP000664203"/>
    </source>
</evidence>
<keyword evidence="4" id="KW-1185">Reference proteome</keyword>
<dbReference type="Proteomes" id="UP000664203">
    <property type="component" value="Unassembled WGS sequence"/>
</dbReference>
<feature type="coiled-coil region" evidence="1">
    <location>
        <begin position="125"/>
        <end position="184"/>
    </location>
</feature>
<evidence type="ECO:0000313" key="3">
    <source>
        <dbReference type="EMBL" id="CAF9943274.1"/>
    </source>
</evidence>
<feature type="region of interest" description="Disordered" evidence="2">
    <location>
        <begin position="1"/>
        <end position="29"/>
    </location>
</feature>
<organism evidence="3 4">
    <name type="scientific">Alectoria fallacina</name>
    <dbReference type="NCBI Taxonomy" id="1903189"/>
    <lineage>
        <taxon>Eukaryota</taxon>
        <taxon>Fungi</taxon>
        <taxon>Dikarya</taxon>
        <taxon>Ascomycota</taxon>
        <taxon>Pezizomycotina</taxon>
        <taxon>Lecanoromycetes</taxon>
        <taxon>OSLEUM clade</taxon>
        <taxon>Lecanoromycetidae</taxon>
        <taxon>Lecanorales</taxon>
        <taxon>Lecanorineae</taxon>
        <taxon>Parmeliaceae</taxon>
        <taxon>Alectoria</taxon>
    </lineage>
</organism>
<comment type="caution">
    <text evidence="3">The sequence shown here is derived from an EMBL/GenBank/DDBJ whole genome shotgun (WGS) entry which is preliminary data.</text>
</comment>
<evidence type="ECO:0000256" key="1">
    <source>
        <dbReference type="SAM" id="Coils"/>
    </source>
</evidence>